<dbReference type="Proteomes" id="UP001166251">
    <property type="component" value="Unassembled WGS sequence"/>
</dbReference>
<dbReference type="RefSeq" id="WP_220105139.1">
    <property type="nucleotide sequence ID" value="NZ_JAHZSS010000024.1"/>
</dbReference>
<keyword evidence="1" id="KW-0812">Transmembrane</keyword>
<accession>A0ABS7EJX0</accession>
<evidence type="ECO:0000313" key="2">
    <source>
        <dbReference type="EMBL" id="MBW8192515.1"/>
    </source>
</evidence>
<dbReference type="EMBL" id="JAHZSS010000024">
    <property type="protein sequence ID" value="MBW8192515.1"/>
    <property type="molecule type" value="Genomic_DNA"/>
</dbReference>
<organism evidence="2 3">
    <name type="scientific">Neiella holothuriorum</name>
    <dbReference type="NCBI Taxonomy" id="2870530"/>
    <lineage>
        <taxon>Bacteria</taxon>
        <taxon>Pseudomonadati</taxon>
        <taxon>Pseudomonadota</taxon>
        <taxon>Gammaproteobacteria</taxon>
        <taxon>Alteromonadales</taxon>
        <taxon>Echinimonadaceae</taxon>
        <taxon>Neiella</taxon>
    </lineage>
</organism>
<evidence type="ECO:0000256" key="1">
    <source>
        <dbReference type="SAM" id="Phobius"/>
    </source>
</evidence>
<keyword evidence="1" id="KW-0472">Membrane</keyword>
<proteinExistence type="predicted"/>
<protein>
    <submittedName>
        <fullName evidence="2">Uncharacterized protein</fullName>
    </submittedName>
</protein>
<reference evidence="2" key="1">
    <citation type="submission" date="2021-07" db="EMBL/GenBank/DDBJ databases">
        <title>Neiella marina sp. nov., isolated from the intestinal content of sea cucumber Apostichopus japonicus.</title>
        <authorList>
            <person name="Bai X."/>
        </authorList>
    </citation>
    <scope>NUCLEOTIDE SEQUENCE</scope>
    <source>
        <strain evidence="2">126</strain>
    </source>
</reference>
<name>A0ABS7EJX0_9GAMM</name>
<comment type="caution">
    <text evidence="2">The sequence shown here is derived from an EMBL/GenBank/DDBJ whole genome shotgun (WGS) entry which is preliminary data.</text>
</comment>
<sequence>MERRKPNYASAAVKVLFGMVLGWALTHWIIDPSLQKNAQVPQPQVIEQDGKMEESIELLALKLQQIKASKGDWVEGAKPRLLDESIELTDQLYELNRANKK</sequence>
<keyword evidence="3" id="KW-1185">Reference proteome</keyword>
<feature type="transmembrane region" description="Helical" evidence="1">
    <location>
        <begin position="12"/>
        <end position="30"/>
    </location>
</feature>
<evidence type="ECO:0000313" key="3">
    <source>
        <dbReference type="Proteomes" id="UP001166251"/>
    </source>
</evidence>
<keyword evidence="1" id="KW-1133">Transmembrane helix</keyword>
<gene>
    <name evidence="2" type="ORF">K0504_15860</name>
</gene>